<accession>A0A5E4GAN4</accession>
<dbReference type="InParanoid" id="A0A5E4GAN4"/>
<protein>
    <submittedName>
        <fullName evidence="1">Uncharacterized protein</fullName>
    </submittedName>
</protein>
<dbReference type="Gramene" id="VVA36650">
    <property type="protein sequence ID" value="VVA36650"/>
    <property type="gene ID" value="Prudul26B026405"/>
</dbReference>
<dbReference type="AlphaFoldDB" id="A0A5E4GAN4"/>
<dbReference type="EMBL" id="CABIKO010000467">
    <property type="protein sequence ID" value="VVA36650.1"/>
    <property type="molecule type" value="Genomic_DNA"/>
</dbReference>
<proteinExistence type="predicted"/>
<reference evidence="2" key="1">
    <citation type="journal article" date="2020" name="Plant J.">
        <title>Transposons played a major role in the diversification between the closely related almond and peach genomes: results from the almond genome sequence.</title>
        <authorList>
            <person name="Alioto T."/>
            <person name="Alexiou K.G."/>
            <person name="Bardil A."/>
            <person name="Barteri F."/>
            <person name="Castanera R."/>
            <person name="Cruz F."/>
            <person name="Dhingra A."/>
            <person name="Duval H."/>
            <person name="Fernandez I Marti A."/>
            <person name="Frias L."/>
            <person name="Galan B."/>
            <person name="Garcia J.L."/>
            <person name="Howad W."/>
            <person name="Gomez-Garrido J."/>
            <person name="Gut M."/>
            <person name="Julca I."/>
            <person name="Morata J."/>
            <person name="Puigdomenech P."/>
            <person name="Ribeca P."/>
            <person name="Rubio Cabetas M.J."/>
            <person name="Vlasova A."/>
            <person name="Wirthensohn M."/>
            <person name="Garcia-Mas J."/>
            <person name="Gabaldon T."/>
            <person name="Casacuberta J.M."/>
            <person name="Arus P."/>
        </authorList>
    </citation>
    <scope>NUCLEOTIDE SEQUENCE [LARGE SCALE GENOMIC DNA]</scope>
    <source>
        <strain evidence="2">cv. Texas</strain>
    </source>
</reference>
<organism evidence="1 2">
    <name type="scientific">Prunus dulcis</name>
    <name type="common">Almond</name>
    <name type="synonym">Amygdalus dulcis</name>
    <dbReference type="NCBI Taxonomy" id="3755"/>
    <lineage>
        <taxon>Eukaryota</taxon>
        <taxon>Viridiplantae</taxon>
        <taxon>Streptophyta</taxon>
        <taxon>Embryophyta</taxon>
        <taxon>Tracheophyta</taxon>
        <taxon>Spermatophyta</taxon>
        <taxon>Magnoliopsida</taxon>
        <taxon>eudicotyledons</taxon>
        <taxon>Gunneridae</taxon>
        <taxon>Pentapetalae</taxon>
        <taxon>rosids</taxon>
        <taxon>fabids</taxon>
        <taxon>Rosales</taxon>
        <taxon>Rosaceae</taxon>
        <taxon>Amygdaloideae</taxon>
        <taxon>Amygdaleae</taxon>
        <taxon>Prunus</taxon>
    </lineage>
</organism>
<sequence length="215" mass="23540">MVDIEYEYLPEYYFVCGKIGHPSQALWHAEFLLPHPPYKSHVHSPQWEGLWTNDGPGDRSSSDTRSLLSSYCERTEIEDSISPSALPLHSIVFDAVASLQHQFGISAKAARTPLVSLTVPNASMVPVIPSLKDPIFQFSACHSPKRGCVRHKKGVVPRSASHMINAKRNNLVAPVSVSDTFFSGVDFMASKRLCIGVPSDKPMETGPVESPGSIP</sequence>
<evidence type="ECO:0000313" key="1">
    <source>
        <dbReference type="EMBL" id="VVA36650.1"/>
    </source>
</evidence>
<evidence type="ECO:0000313" key="2">
    <source>
        <dbReference type="Proteomes" id="UP000327085"/>
    </source>
</evidence>
<gene>
    <name evidence="1" type="ORF">ALMOND_2B026405</name>
</gene>
<dbReference type="Proteomes" id="UP000327085">
    <property type="component" value="Chromosome 3"/>
</dbReference>
<name>A0A5E4GAN4_PRUDU</name>